<feature type="compositionally biased region" description="Polar residues" evidence="2">
    <location>
        <begin position="123"/>
        <end position="144"/>
    </location>
</feature>
<keyword evidence="3" id="KW-1185">Reference proteome</keyword>
<feature type="coiled-coil region" evidence="1">
    <location>
        <begin position="246"/>
        <end position="280"/>
    </location>
</feature>
<reference evidence="4" key="2">
    <citation type="submission" date="2025-08" db="UniProtKB">
        <authorList>
            <consortium name="RefSeq"/>
        </authorList>
    </citation>
    <scope>IDENTIFICATION</scope>
    <source>
        <tissue evidence="4">Leaf</tissue>
    </source>
</reference>
<organism evidence="3 4">
    <name type="scientific">Ananas comosus</name>
    <name type="common">Pineapple</name>
    <name type="synonym">Ananas ananas</name>
    <dbReference type="NCBI Taxonomy" id="4615"/>
    <lineage>
        <taxon>Eukaryota</taxon>
        <taxon>Viridiplantae</taxon>
        <taxon>Streptophyta</taxon>
        <taxon>Embryophyta</taxon>
        <taxon>Tracheophyta</taxon>
        <taxon>Spermatophyta</taxon>
        <taxon>Magnoliopsida</taxon>
        <taxon>Liliopsida</taxon>
        <taxon>Poales</taxon>
        <taxon>Bromeliaceae</taxon>
        <taxon>Bromelioideae</taxon>
        <taxon>Ananas</taxon>
    </lineage>
</organism>
<sequence>MAYRRKHVMTRSATFVEDCRSFPDPDGDSLSSPSLAAQAIRASAAHRHSASFSSAYGNSTSVAAASGRRRLSQESNTVEYTSMKSLTEPKHGFWGVLARKAKAILEDDNDNGVPNKSGDYGTDQPQTRTSPTSFQNLQSNSSSESYRKPESPAFQRGSEAIKDIGGRIRNAFEEGLTMVENRTADIIQETRKLQIGRKNSSSNLQNLDVDSPNLSSNQSEQETQLKASRDAAYAMAAKAKLHLRQLKTVKADLAFAKERCAQLEEENKMLRENRQKGNNSEDDDLIRLQLETLLAEKARLAHENSLYARENRFLREIVEFHQLTMQDVVHFDEEDIEEVDDVDPIEMLPNLSPIHTAHDVHSSAIPSPPSPTSNPNGQSSPNPSVRSGSPISPHSPKQHGLETPPEETKVIQ</sequence>
<evidence type="ECO:0000256" key="1">
    <source>
        <dbReference type="SAM" id="Coils"/>
    </source>
</evidence>
<feature type="compositionally biased region" description="Low complexity" evidence="2">
    <location>
        <begin position="373"/>
        <end position="384"/>
    </location>
</feature>
<feature type="region of interest" description="Disordered" evidence="2">
    <location>
        <begin position="107"/>
        <end position="160"/>
    </location>
</feature>
<dbReference type="PANTHER" id="PTHR31016:SF12">
    <property type="entry name" value="OS05G0315200 PROTEIN"/>
    <property type="match status" value="1"/>
</dbReference>
<dbReference type="AlphaFoldDB" id="A0A6P5HFJ0"/>
<evidence type="ECO:0000313" key="3">
    <source>
        <dbReference type="Proteomes" id="UP000515123"/>
    </source>
</evidence>
<feature type="region of interest" description="Disordered" evidence="2">
    <location>
        <begin position="358"/>
        <end position="412"/>
    </location>
</feature>
<evidence type="ECO:0000256" key="2">
    <source>
        <dbReference type="SAM" id="MobiDB-lite"/>
    </source>
</evidence>
<name>A0A6P5HFJ0_ANACO</name>
<dbReference type="RefSeq" id="XP_020114025.1">
    <property type="nucleotide sequence ID" value="XM_020258436.1"/>
</dbReference>
<dbReference type="Gramene" id="Aco024704.1.mrna1">
    <property type="protein sequence ID" value="Aco024704.1.mrna1"/>
    <property type="gene ID" value="Aco024704.1.path1"/>
</dbReference>
<evidence type="ECO:0000313" key="4">
    <source>
        <dbReference type="RefSeq" id="XP_020114025.1"/>
    </source>
</evidence>
<feature type="region of interest" description="Disordered" evidence="2">
    <location>
        <begin position="197"/>
        <end position="223"/>
    </location>
</feature>
<dbReference type="GeneID" id="109728113"/>
<dbReference type="Proteomes" id="UP000515123">
    <property type="component" value="Linkage group 23"/>
</dbReference>
<protein>
    <submittedName>
        <fullName evidence="4">Uncharacterized protein LOC109728113</fullName>
    </submittedName>
</protein>
<accession>A0A6P5HFJ0</accession>
<keyword evidence="1" id="KW-0175">Coiled coil</keyword>
<proteinExistence type="predicted"/>
<dbReference type="OrthoDB" id="1924603at2759"/>
<reference evidence="3" key="1">
    <citation type="journal article" date="2015" name="Nat. Genet.">
        <title>The pineapple genome and the evolution of CAM photosynthesis.</title>
        <authorList>
            <person name="Ming R."/>
            <person name="VanBuren R."/>
            <person name="Wai C.M."/>
            <person name="Tang H."/>
            <person name="Schatz M.C."/>
            <person name="Bowers J.E."/>
            <person name="Lyons E."/>
            <person name="Wang M.L."/>
            <person name="Chen J."/>
            <person name="Biggers E."/>
            <person name="Zhang J."/>
            <person name="Huang L."/>
            <person name="Zhang L."/>
            <person name="Miao W."/>
            <person name="Zhang J."/>
            <person name="Ye Z."/>
            <person name="Miao C."/>
            <person name="Lin Z."/>
            <person name="Wang H."/>
            <person name="Zhou H."/>
            <person name="Yim W.C."/>
            <person name="Priest H.D."/>
            <person name="Zheng C."/>
            <person name="Woodhouse M."/>
            <person name="Edger P.P."/>
            <person name="Guyot R."/>
            <person name="Guo H.B."/>
            <person name="Guo H."/>
            <person name="Zheng G."/>
            <person name="Singh R."/>
            <person name="Sharma A."/>
            <person name="Min X."/>
            <person name="Zheng Y."/>
            <person name="Lee H."/>
            <person name="Gurtowski J."/>
            <person name="Sedlazeck F.J."/>
            <person name="Harkess A."/>
            <person name="McKain M.R."/>
            <person name="Liao Z."/>
            <person name="Fang J."/>
            <person name="Liu J."/>
            <person name="Zhang X."/>
            <person name="Zhang Q."/>
            <person name="Hu W."/>
            <person name="Qin Y."/>
            <person name="Wang K."/>
            <person name="Chen L.Y."/>
            <person name="Shirley N."/>
            <person name="Lin Y.R."/>
            <person name="Liu L.Y."/>
            <person name="Hernandez A.G."/>
            <person name="Wright C.L."/>
            <person name="Bulone V."/>
            <person name="Tuskan G.A."/>
            <person name="Heath K."/>
            <person name="Zee F."/>
            <person name="Moore P.H."/>
            <person name="Sunkar R."/>
            <person name="Leebens-Mack J.H."/>
            <person name="Mockler T."/>
            <person name="Bennetzen J.L."/>
            <person name="Freeling M."/>
            <person name="Sankoff D."/>
            <person name="Paterson A.H."/>
            <person name="Zhu X."/>
            <person name="Yang X."/>
            <person name="Smith J.A."/>
            <person name="Cushman J.C."/>
            <person name="Paull R.E."/>
            <person name="Yu Q."/>
        </authorList>
    </citation>
    <scope>NUCLEOTIDE SEQUENCE [LARGE SCALE GENOMIC DNA]</scope>
    <source>
        <strain evidence="3">cv. F153</strain>
    </source>
</reference>
<gene>
    <name evidence="4" type="primary">LOC109728113</name>
</gene>
<dbReference type="PANTHER" id="PTHR31016">
    <property type="entry name" value="OS04G0228100 PROTEIN"/>
    <property type="match status" value="1"/>
</dbReference>